<evidence type="ECO:0000256" key="3">
    <source>
        <dbReference type="ARBA" id="ARBA00022475"/>
    </source>
</evidence>
<feature type="transmembrane region" description="Helical" evidence="7">
    <location>
        <begin position="214"/>
        <end position="236"/>
    </location>
</feature>
<evidence type="ECO:0000256" key="6">
    <source>
        <dbReference type="ARBA" id="ARBA00023136"/>
    </source>
</evidence>
<proteinExistence type="inferred from homology"/>
<dbReference type="AlphaFoldDB" id="A0A518K5G4"/>
<evidence type="ECO:0000256" key="5">
    <source>
        <dbReference type="ARBA" id="ARBA00022989"/>
    </source>
</evidence>
<feature type="transmembrane region" description="Helical" evidence="7">
    <location>
        <begin position="615"/>
        <end position="633"/>
    </location>
</feature>
<comment type="similarity">
    <text evidence="2">Belongs to the resistance-nodulation-cell division (RND) (TC 2.A.6) family. MmpL subfamily.</text>
</comment>
<sequence>MFAERIAALINRHWMWLLIGWVVLAVGLKLVAPTWDSIAKDGDLEYLPANVPSLRGERLLQESFPNEKAHSQVSLVLSRDGEQLTADDRRFGLLLAEAIRNDEELPLVDVWDETTQVVGDMLLANEGKASMVVARLTSGLMDVGNVRLLRQMEQLIAEHEDKRPEGLVVDLTGSAMIGGDMRASIAESLASTEMTTVLLVLGCLIVIYRAPVLVLIPLATIGVSLSVATDTVALLAQNFGADAFDWSQFKIFTTTKIFVVVILFGAGTDFCLFLIARYKEELASGVPRSEAAGRALANVSDALFGSAMTTILGLATMVFAQYGKFVSSGPIVAVCLFIALIASVTFAPALLRALGPLVFWPYGRKLLERERTDSGEQAEARVWGWVADMVMRRPATILALSVWLAAPLVYFGANVGVTHDLMADLAPDRVSVVGAEAIGRYYDEGTIAPMKVVAKLSDDVVAGKGEGAEPLDLRTADGRFAIAPLHSMLHDLGQVADVRSLYLPTGGDPRNRSFLGGAAFRDLAAAGSPITADTFVSHTAPNEGRVTQLSLILSDNPFSKTARDKIPAMQAALAEFAKQKTVNDAPNPWYGATFELVGTTPGMRDLELITNSDNVRIQVLTVAAVYMVLLVILRRPMTCAFLIVSVLVSYWVTLGATSLFFEWCYGDTFRGLDWKVPIFLFVILIAVGQDYNIYLVTRVYEEQRTHGLREGLRRAIVQTGGIITSCGVIMAGTFIAMATGTLRGMIELGFALALGVLLDTFFVRTVVVPCYFALLARNERAKPTPAEAIETTTPMSRRHHAKAGVS</sequence>
<keyword evidence="4 7" id="KW-0812">Transmembrane</keyword>
<feature type="domain" description="Membrane transport protein MMPL" evidence="8">
    <location>
        <begin position="539"/>
        <end position="781"/>
    </location>
</feature>
<organism evidence="9 10">
    <name type="scientific">Botrimarina mediterranea</name>
    <dbReference type="NCBI Taxonomy" id="2528022"/>
    <lineage>
        <taxon>Bacteria</taxon>
        <taxon>Pseudomonadati</taxon>
        <taxon>Planctomycetota</taxon>
        <taxon>Planctomycetia</taxon>
        <taxon>Pirellulales</taxon>
        <taxon>Lacipirellulaceae</taxon>
        <taxon>Botrimarina</taxon>
    </lineage>
</organism>
<feature type="transmembrane region" description="Helical" evidence="7">
    <location>
        <begin position="296"/>
        <end position="319"/>
    </location>
</feature>
<feature type="transmembrane region" description="Helical" evidence="7">
    <location>
        <begin position="14"/>
        <end position="32"/>
    </location>
</feature>
<dbReference type="PANTHER" id="PTHR33406">
    <property type="entry name" value="MEMBRANE PROTEIN MJ1562-RELATED"/>
    <property type="match status" value="1"/>
</dbReference>
<dbReference type="GO" id="GO:0005886">
    <property type="term" value="C:plasma membrane"/>
    <property type="evidence" value="ECO:0007669"/>
    <property type="project" value="UniProtKB-SubCell"/>
</dbReference>
<dbReference type="Proteomes" id="UP000316426">
    <property type="component" value="Chromosome"/>
</dbReference>
<dbReference type="InterPro" id="IPR050545">
    <property type="entry name" value="Mycobact_MmpL"/>
</dbReference>
<dbReference type="RefSeq" id="WP_145109309.1">
    <property type="nucleotide sequence ID" value="NZ_CP036349.1"/>
</dbReference>
<keyword evidence="3" id="KW-1003">Cell membrane</keyword>
<feature type="transmembrane region" description="Helical" evidence="7">
    <location>
        <begin position="331"/>
        <end position="351"/>
    </location>
</feature>
<name>A0A518K5G4_9BACT</name>
<dbReference type="InterPro" id="IPR004869">
    <property type="entry name" value="MMPL_dom"/>
</dbReference>
<feature type="domain" description="Membrane transport protein MMPL" evidence="8">
    <location>
        <begin position="46"/>
        <end position="396"/>
    </location>
</feature>
<dbReference type="PANTHER" id="PTHR33406:SF6">
    <property type="entry name" value="MEMBRANE PROTEIN YDGH-RELATED"/>
    <property type="match status" value="1"/>
</dbReference>
<evidence type="ECO:0000313" key="10">
    <source>
        <dbReference type="Proteomes" id="UP000316426"/>
    </source>
</evidence>
<evidence type="ECO:0000256" key="2">
    <source>
        <dbReference type="ARBA" id="ARBA00010157"/>
    </source>
</evidence>
<dbReference type="SUPFAM" id="SSF82866">
    <property type="entry name" value="Multidrug efflux transporter AcrB transmembrane domain"/>
    <property type="match status" value="2"/>
</dbReference>
<evidence type="ECO:0000256" key="7">
    <source>
        <dbReference type="SAM" id="Phobius"/>
    </source>
</evidence>
<feature type="transmembrane region" description="Helical" evidence="7">
    <location>
        <begin position="676"/>
        <end position="694"/>
    </location>
</feature>
<evidence type="ECO:0000256" key="1">
    <source>
        <dbReference type="ARBA" id="ARBA00004651"/>
    </source>
</evidence>
<evidence type="ECO:0000313" key="9">
    <source>
        <dbReference type="EMBL" id="QDV73028.1"/>
    </source>
</evidence>
<keyword evidence="5 7" id="KW-1133">Transmembrane helix</keyword>
<feature type="transmembrane region" description="Helical" evidence="7">
    <location>
        <begin position="715"/>
        <end position="738"/>
    </location>
</feature>
<evidence type="ECO:0000256" key="4">
    <source>
        <dbReference type="ARBA" id="ARBA00022692"/>
    </source>
</evidence>
<dbReference type="EMBL" id="CP036349">
    <property type="protein sequence ID" value="QDV73028.1"/>
    <property type="molecule type" value="Genomic_DNA"/>
</dbReference>
<evidence type="ECO:0000259" key="8">
    <source>
        <dbReference type="Pfam" id="PF03176"/>
    </source>
</evidence>
<dbReference type="KEGG" id="bmei:Spa11_12150"/>
<keyword evidence="6 7" id="KW-0472">Membrane</keyword>
<reference evidence="9 10" key="1">
    <citation type="submission" date="2019-02" db="EMBL/GenBank/DDBJ databases">
        <title>Deep-cultivation of Planctomycetes and their phenomic and genomic characterization uncovers novel biology.</title>
        <authorList>
            <person name="Wiegand S."/>
            <person name="Jogler M."/>
            <person name="Boedeker C."/>
            <person name="Pinto D."/>
            <person name="Vollmers J."/>
            <person name="Rivas-Marin E."/>
            <person name="Kohn T."/>
            <person name="Peeters S.H."/>
            <person name="Heuer A."/>
            <person name="Rast P."/>
            <person name="Oberbeckmann S."/>
            <person name="Bunk B."/>
            <person name="Jeske O."/>
            <person name="Meyerdierks A."/>
            <person name="Storesund J.E."/>
            <person name="Kallscheuer N."/>
            <person name="Luecker S."/>
            <person name="Lage O.M."/>
            <person name="Pohl T."/>
            <person name="Merkel B.J."/>
            <person name="Hornburger P."/>
            <person name="Mueller R.-W."/>
            <person name="Bruemmer F."/>
            <person name="Labrenz M."/>
            <person name="Spormann A.M."/>
            <person name="Op den Camp H."/>
            <person name="Overmann J."/>
            <person name="Amann R."/>
            <person name="Jetten M.S.M."/>
            <person name="Mascher T."/>
            <person name="Medema M.H."/>
            <person name="Devos D.P."/>
            <person name="Kaster A.-K."/>
            <person name="Ovreas L."/>
            <person name="Rohde M."/>
            <person name="Galperin M.Y."/>
            <person name="Jogler C."/>
        </authorList>
    </citation>
    <scope>NUCLEOTIDE SEQUENCE [LARGE SCALE GENOMIC DNA]</scope>
    <source>
        <strain evidence="9 10">Spa11</strain>
    </source>
</reference>
<protein>
    <submittedName>
        <fullName evidence="9">Membrane protein YdgH</fullName>
    </submittedName>
</protein>
<dbReference type="Pfam" id="PF03176">
    <property type="entry name" value="MMPL"/>
    <property type="match status" value="2"/>
</dbReference>
<accession>A0A518K5G4</accession>
<feature type="transmembrane region" description="Helical" evidence="7">
    <location>
        <begin position="257"/>
        <end position="276"/>
    </location>
</feature>
<keyword evidence="10" id="KW-1185">Reference proteome</keyword>
<feature type="transmembrane region" description="Helical" evidence="7">
    <location>
        <begin position="189"/>
        <end position="208"/>
    </location>
</feature>
<feature type="transmembrane region" description="Helical" evidence="7">
    <location>
        <begin position="640"/>
        <end position="661"/>
    </location>
</feature>
<feature type="transmembrane region" description="Helical" evidence="7">
    <location>
        <begin position="750"/>
        <end position="774"/>
    </location>
</feature>
<dbReference type="Gene3D" id="1.20.1640.10">
    <property type="entry name" value="Multidrug efflux transporter AcrB transmembrane domain"/>
    <property type="match status" value="2"/>
</dbReference>
<gene>
    <name evidence="9" type="primary">ydgH</name>
    <name evidence="9" type="ORF">Spa11_12150</name>
</gene>
<comment type="subcellular location">
    <subcellularLocation>
        <location evidence="1">Cell membrane</location>
        <topology evidence="1">Multi-pass membrane protein</topology>
    </subcellularLocation>
</comment>